<dbReference type="InterPro" id="IPR050354">
    <property type="entry name" value="F-box/kelch-repeat_ARATH"/>
</dbReference>
<feature type="domain" description="FKB95-like N-terminal Kelch" evidence="1">
    <location>
        <begin position="2"/>
        <end position="116"/>
    </location>
</feature>
<dbReference type="EMBL" id="OU466859">
    <property type="protein sequence ID" value="CAH2054325.1"/>
    <property type="molecule type" value="Genomic_DNA"/>
</dbReference>
<dbReference type="PANTHER" id="PTHR24414">
    <property type="entry name" value="F-BOX/KELCH-REPEAT PROTEIN SKIP4"/>
    <property type="match status" value="1"/>
</dbReference>
<reference evidence="2 3" key="1">
    <citation type="submission" date="2022-03" db="EMBL/GenBank/DDBJ databases">
        <authorList>
            <person name="Nunn A."/>
            <person name="Chopra R."/>
            <person name="Nunn A."/>
            <person name="Contreras Garrido A."/>
        </authorList>
    </citation>
    <scope>NUCLEOTIDE SEQUENCE [LARGE SCALE GENOMIC DNA]</scope>
</reference>
<organism evidence="2 3">
    <name type="scientific">Thlaspi arvense</name>
    <name type="common">Field penny-cress</name>
    <dbReference type="NCBI Taxonomy" id="13288"/>
    <lineage>
        <taxon>Eukaryota</taxon>
        <taxon>Viridiplantae</taxon>
        <taxon>Streptophyta</taxon>
        <taxon>Embryophyta</taxon>
        <taxon>Tracheophyta</taxon>
        <taxon>Spermatophyta</taxon>
        <taxon>Magnoliopsida</taxon>
        <taxon>eudicotyledons</taxon>
        <taxon>Gunneridae</taxon>
        <taxon>Pentapetalae</taxon>
        <taxon>rosids</taxon>
        <taxon>malvids</taxon>
        <taxon>Brassicales</taxon>
        <taxon>Brassicaceae</taxon>
        <taxon>Thlaspideae</taxon>
        <taxon>Thlaspi</taxon>
    </lineage>
</organism>
<proteinExistence type="predicted"/>
<gene>
    <name evidence="2" type="ORF">TAV2_LOCUS9226</name>
</gene>
<dbReference type="PANTHER" id="PTHR24414:SF23">
    <property type="entry name" value="F-BOX_KELCH-REPEAT PROTEIN SKIP6"/>
    <property type="match status" value="1"/>
</dbReference>
<dbReference type="SUPFAM" id="SSF117281">
    <property type="entry name" value="Kelch motif"/>
    <property type="match status" value="1"/>
</dbReference>
<dbReference type="Proteomes" id="UP000836841">
    <property type="component" value="Chromosome 3"/>
</dbReference>
<evidence type="ECO:0000313" key="3">
    <source>
        <dbReference type="Proteomes" id="UP000836841"/>
    </source>
</evidence>
<dbReference type="AlphaFoldDB" id="A0AAU9S1J4"/>
<name>A0AAU9S1J4_THLAR</name>
<evidence type="ECO:0000313" key="2">
    <source>
        <dbReference type="EMBL" id="CAH2054325.1"/>
    </source>
</evidence>
<dbReference type="InterPro" id="IPR057499">
    <property type="entry name" value="Kelch_FKB95"/>
</dbReference>
<sequence>MHKGRWRAEDLALNSGWLSVGPWCVIQNVFFRFYMRKIEWYDSKNKVWIPLKGLETLLPRLAGVNKVTDYGGKMVILWQEPDVVSDMSHQLWCAEIAIEKRQKGEIWGILEWFDIVSSASGLLKIDHALTTII</sequence>
<evidence type="ECO:0000259" key="1">
    <source>
        <dbReference type="Pfam" id="PF25210"/>
    </source>
</evidence>
<keyword evidence="3" id="KW-1185">Reference proteome</keyword>
<protein>
    <recommendedName>
        <fullName evidence="1">FKB95-like N-terminal Kelch domain-containing protein</fullName>
    </recommendedName>
</protein>
<accession>A0AAU9S1J4</accession>
<dbReference type="Pfam" id="PF25210">
    <property type="entry name" value="Kelch_FKB95"/>
    <property type="match status" value="1"/>
</dbReference>
<dbReference type="InterPro" id="IPR015915">
    <property type="entry name" value="Kelch-typ_b-propeller"/>
</dbReference>